<comment type="caution">
    <text evidence="13">The sequence shown here is derived from an EMBL/GenBank/DDBJ whole genome shotgun (WGS) entry which is preliminary data.</text>
</comment>
<feature type="region of interest" description="Disordered" evidence="11">
    <location>
        <begin position="207"/>
        <end position="238"/>
    </location>
</feature>
<evidence type="ECO:0000313" key="14">
    <source>
        <dbReference type="Proteomes" id="UP001498771"/>
    </source>
</evidence>
<evidence type="ECO:0000256" key="4">
    <source>
        <dbReference type="ARBA" id="ARBA00022892"/>
    </source>
</evidence>
<sequence>MVVLAASVCTRGGKAVLSRQFRDMPKSRIEALLAAFPKLTHKGTQHTTVEDENVRYVYQPLEELYMVLITNKQSNILQDIDTLHLFSQIVTTLCKSSDEREILANAFELLSAFDEIVALGYRENLTLSQIRTNLEMDSHEEKIQEIIARNKELEANEERKRRAKQFDMQRREAAKRGTPSFASRSSSFPSHGDYAVSAAAQTAAHAESSYDDYRPGGAATKPSAPRGKGMQLGKKSKATDMYEHVRAEIGIEDTTPTRTPEPEPVSRTSAAASPSPYADNDGIIVSVVEAVNGQFSRLGEIVNVEVRGDLQLRIADPAVSKIRLAVDLPGNVASFKTHPNVDKALFSSSKLIGLKDPARGFPSNNNPLGVLRWRLTGAGDAAGAALAPLGITCWLSDSGASTFQVTIEYELRAEDAVLENVIITIPIPSEAAEVNSSDVEYMHEGDHIKWIIPVISEADGASGSFDFTAEADDENDFFPMGVSFRKTTPFAPIDVRDVVLVESGESVEFTKEVKVETDKYEIV</sequence>
<dbReference type="PANTHER" id="PTHR10121:SF0">
    <property type="entry name" value="COATOMER SUBUNIT DELTA"/>
    <property type="match status" value="1"/>
</dbReference>
<dbReference type="Proteomes" id="UP001498771">
    <property type="component" value="Unassembled WGS sequence"/>
</dbReference>
<evidence type="ECO:0000256" key="7">
    <source>
        <dbReference type="ARBA" id="ARBA00023136"/>
    </source>
</evidence>
<comment type="similarity">
    <text evidence="1 9">Belongs to the adaptor complexes medium subunit family. Delta-COP subfamily.</text>
</comment>
<feature type="domain" description="MHD" evidence="12">
    <location>
        <begin position="280"/>
        <end position="523"/>
    </location>
</feature>
<evidence type="ECO:0000256" key="2">
    <source>
        <dbReference type="ARBA" id="ARBA00022448"/>
    </source>
</evidence>
<keyword evidence="7 9" id="KW-0472">Membrane</keyword>
<evidence type="ECO:0000313" key="13">
    <source>
        <dbReference type="EMBL" id="KAK7206293.1"/>
    </source>
</evidence>
<comment type="subcellular location">
    <subcellularLocation>
        <location evidence="9 10">Cytoplasm</location>
    </subcellularLocation>
    <subcellularLocation>
        <location evidence="9 10">Cytoplasmic vesicle</location>
        <location evidence="9 10">COPI-coated vesicle membrane</location>
        <topology evidence="9 10">Peripheral membrane protein</topology>
        <orientation evidence="9 10">Cytoplasmic side</orientation>
    </subcellularLocation>
    <subcellularLocation>
        <location evidence="9 10">Golgi apparatus membrane</location>
        <topology evidence="9 10">Peripheral membrane protein</topology>
        <orientation evidence="9 10">Cytoplasmic side</orientation>
    </subcellularLocation>
</comment>
<evidence type="ECO:0000256" key="8">
    <source>
        <dbReference type="ARBA" id="ARBA00023329"/>
    </source>
</evidence>
<keyword evidence="3 9" id="KW-0963">Cytoplasm</keyword>
<evidence type="ECO:0000256" key="6">
    <source>
        <dbReference type="ARBA" id="ARBA00023034"/>
    </source>
</evidence>
<dbReference type="Gene3D" id="3.30.450.60">
    <property type="match status" value="1"/>
</dbReference>
<evidence type="ECO:0000259" key="12">
    <source>
        <dbReference type="PROSITE" id="PS51072"/>
    </source>
</evidence>
<evidence type="ECO:0000256" key="10">
    <source>
        <dbReference type="RuleBase" id="RU366052"/>
    </source>
</evidence>
<keyword evidence="5 9" id="KW-0653">Protein transport</keyword>
<feature type="compositionally biased region" description="Basic and acidic residues" evidence="11">
    <location>
        <begin position="156"/>
        <end position="175"/>
    </location>
</feature>
<evidence type="ECO:0000256" key="11">
    <source>
        <dbReference type="SAM" id="MobiDB-lite"/>
    </source>
</evidence>
<gene>
    <name evidence="13" type="ORF">BZA70DRAFT_130385</name>
</gene>
<protein>
    <recommendedName>
        <fullName evidence="9">Coatomer subunit delta</fullName>
    </recommendedName>
</protein>
<dbReference type="SUPFAM" id="SSF49447">
    <property type="entry name" value="Second domain of Mu2 adaptin subunit (ap50) of ap2 adaptor"/>
    <property type="match status" value="1"/>
</dbReference>
<dbReference type="InterPro" id="IPR036168">
    <property type="entry name" value="AP2_Mu_C_sf"/>
</dbReference>
<accession>A0ABR1FAZ5</accession>
<keyword evidence="14" id="KW-1185">Reference proteome</keyword>
<dbReference type="Pfam" id="PF01217">
    <property type="entry name" value="Clat_adaptor_s"/>
    <property type="match status" value="1"/>
</dbReference>
<evidence type="ECO:0000256" key="5">
    <source>
        <dbReference type="ARBA" id="ARBA00022927"/>
    </source>
</evidence>
<keyword evidence="2 9" id="KW-0813">Transport</keyword>
<evidence type="ECO:0000256" key="3">
    <source>
        <dbReference type="ARBA" id="ARBA00022490"/>
    </source>
</evidence>
<name>A0ABR1FAZ5_9ASCO</name>
<dbReference type="EMBL" id="JBBJBU010000003">
    <property type="protein sequence ID" value="KAK7206293.1"/>
    <property type="molecule type" value="Genomic_DNA"/>
</dbReference>
<evidence type="ECO:0000256" key="1">
    <source>
        <dbReference type="ARBA" id="ARBA00010516"/>
    </source>
</evidence>
<comment type="subunit">
    <text evidence="9">Oligomeric complex that consists of at least the alpha, beta, beta', gamma, delta, epsilon and zeta subunits.</text>
</comment>
<dbReference type="SUPFAM" id="SSF64356">
    <property type="entry name" value="SNARE-like"/>
    <property type="match status" value="1"/>
</dbReference>
<comment type="function">
    <text evidence="9">The coatomer is a cytosolic protein complex that binds to dilysine motifs and reversibly associates with Golgi non-clathrin-coated vesicles, which further mediate biosynthetic protein transport from the ER, via the Golgi up to the trans Golgi network. Coatomer complex is required for budding from Golgi membranes, and is essential for the retrograde Golgi-to-ER transport of dilysine-tagged proteins.</text>
</comment>
<dbReference type="RefSeq" id="XP_064769326.1">
    <property type="nucleotide sequence ID" value="XM_064909559.1"/>
</dbReference>
<feature type="region of interest" description="Disordered" evidence="11">
    <location>
        <begin position="252"/>
        <end position="275"/>
    </location>
</feature>
<dbReference type="PANTHER" id="PTHR10121">
    <property type="entry name" value="COATOMER SUBUNIT DELTA"/>
    <property type="match status" value="1"/>
</dbReference>
<dbReference type="InterPro" id="IPR028565">
    <property type="entry name" value="MHD"/>
</dbReference>
<dbReference type="InterPro" id="IPR011012">
    <property type="entry name" value="Longin-like_dom_sf"/>
</dbReference>
<reference evidence="13 14" key="1">
    <citation type="submission" date="2024-03" db="EMBL/GenBank/DDBJ databases">
        <title>Genome-scale model development and genomic sequencing of the oleaginous clade Lipomyces.</title>
        <authorList>
            <consortium name="Lawrence Berkeley National Laboratory"/>
            <person name="Czajka J.J."/>
            <person name="Han Y."/>
            <person name="Kim J."/>
            <person name="Mondo S.J."/>
            <person name="Hofstad B.A."/>
            <person name="Robles A."/>
            <person name="Haridas S."/>
            <person name="Riley R."/>
            <person name="LaButti K."/>
            <person name="Pangilinan J."/>
            <person name="Andreopoulos W."/>
            <person name="Lipzen A."/>
            <person name="Yan J."/>
            <person name="Wang M."/>
            <person name="Ng V."/>
            <person name="Grigoriev I.V."/>
            <person name="Spatafora J.W."/>
            <person name="Magnuson J.K."/>
            <person name="Baker S.E."/>
            <person name="Pomraning K.R."/>
        </authorList>
    </citation>
    <scope>NUCLEOTIDE SEQUENCE [LARGE SCALE GENOMIC DNA]</scope>
    <source>
        <strain evidence="13 14">Phaff 52-87</strain>
    </source>
</reference>
<keyword evidence="6 9" id="KW-0333">Golgi apparatus</keyword>
<dbReference type="InterPro" id="IPR022775">
    <property type="entry name" value="AP_mu_sigma_su"/>
</dbReference>
<dbReference type="GeneID" id="90035071"/>
<dbReference type="PROSITE" id="PS51072">
    <property type="entry name" value="MHD"/>
    <property type="match status" value="1"/>
</dbReference>
<feature type="region of interest" description="Disordered" evidence="11">
    <location>
        <begin position="156"/>
        <end position="193"/>
    </location>
</feature>
<dbReference type="InterPro" id="IPR027059">
    <property type="entry name" value="Coatomer_dsu"/>
</dbReference>
<dbReference type="Pfam" id="PF00928">
    <property type="entry name" value="Adap_comp_sub"/>
    <property type="match status" value="1"/>
</dbReference>
<dbReference type="Gene3D" id="2.60.40.1170">
    <property type="entry name" value="Mu homology domain, subdomain B"/>
    <property type="match status" value="2"/>
</dbReference>
<dbReference type="CDD" id="cd14830">
    <property type="entry name" value="Delta_COP_N"/>
    <property type="match status" value="1"/>
</dbReference>
<feature type="compositionally biased region" description="Low complexity" evidence="11">
    <location>
        <begin position="179"/>
        <end position="193"/>
    </location>
</feature>
<organism evidence="13 14">
    <name type="scientific">Myxozyma melibiosi</name>
    <dbReference type="NCBI Taxonomy" id="54550"/>
    <lineage>
        <taxon>Eukaryota</taxon>
        <taxon>Fungi</taxon>
        <taxon>Dikarya</taxon>
        <taxon>Ascomycota</taxon>
        <taxon>Saccharomycotina</taxon>
        <taxon>Lipomycetes</taxon>
        <taxon>Lipomycetales</taxon>
        <taxon>Lipomycetaceae</taxon>
        <taxon>Myxozyma</taxon>
    </lineage>
</organism>
<keyword evidence="8 9" id="KW-0968">Cytoplasmic vesicle</keyword>
<keyword evidence="4 9" id="KW-0931">ER-Golgi transport</keyword>
<evidence type="ECO:0000256" key="9">
    <source>
        <dbReference type="RuleBase" id="RU364018"/>
    </source>
</evidence>
<dbReference type="CDD" id="cd09254">
    <property type="entry name" value="AP_delta-COPI_MHD"/>
    <property type="match status" value="1"/>
</dbReference>
<proteinExistence type="inferred from homology"/>